<dbReference type="EMBL" id="KI394961">
    <property type="protein sequence ID" value="ERN00052.1"/>
    <property type="molecule type" value="Genomic_DNA"/>
</dbReference>
<dbReference type="Gramene" id="ERN00052">
    <property type="protein sequence ID" value="ERN00052"/>
    <property type="gene ID" value="AMTR_s00105p00078170"/>
</dbReference>
<sequence length="83" mass="9916">MEKKVHFSFSTLFLSFQNASAVETPLQMLVYERSWDFKNQERLIPPRDFHARYYERAETSFSRSFGTKILGQVALFFNAIEQW</sequence>
<gene>
    <name evidence="2" type="ORF">AMTR_s00105p00078170</name>
</gene>
<evidence type="ECO:0000256" key="1">
    <source>
        <dbReference type="SAM" id="SignalP"/>
    </source>
</evidence>
<keyword evidence="1" id="KW-0732">Signal</keyword>
<reference evidence="3" key="1">
    <citation type="journal article" date="2013" name="Science">
        <title>The Amborella genome and the evolution of flowering plants.</title>
        <authorList>
            <consortium name="Amborella Genome Project"/>
        </authorList>
    </citation>
    <scope>NUCLEOTIDE SEQUENCE [LARGE SCALE GENOMIC DNA]</scope>
</reference>
<organism evidence="2 3">
    <name type="scientific">Amborella trichopoda</name>
    <dbReference type="NCBI Taxonomy" id="13333"/>
    <lineage>
        <taxon>Eukaryota</taxon>
        <taxon>Viridiplantae</taxon>
        <taxon>Streptophyta</taxon>
        <taxon>Embryophyta</taxon>
        <taxon>Tracheophyta</taxon>
        <taxon>Spermatophyta</taxon>
        <taxon>Magnoliopsida</taxon>
        <taxon>Amborellales</taxon>
        <taxon>Amborellaceae</taxon>
        <taxon>Amborella</taxon>
    </lineage>
</organism>
<protein>
    <submittedName>
        <fullName evidence="2">Uncharacterized protein</fullName>
    </submittedName>
</protein>
<name>W1NSG7_AMBTC</name>
<feature type="chain" id="PRO_5004807867" evidence="1">
    <location>
        <begin position="22"/>
        <end position="83"/>
    </location>
</feature>
<dbReference type="HOGENOM" id="CLU_2545681_0_0_1"/>
<feature type="signal peptide" evidence="1">
    <location>
        <begin position="1"/>
        <end position="21"/>
    </location>
</feature>
<evidence type="ECO:0000313" key="2">
    <source>
        <dbReference type="EMBL" id="ERN00052.1"/>
    </source>
</evidence>
<evidence type="ECO:0000313" key="3">
    <source>
        <dbReference type="Proteomes" id="UP000017836"/>
    </source>
</evidence>
<dbReference type="AlphaFoldDB" id="W1NSG7"/>
<dbReference type="Proteomes" id="UP000017836">
    <property type="component" value="Unassembled WGS sequence"/>
</dbReference>
<accession>W1NSG7</accession>
<proteinExistence type="predicted"/>
<keyword evidence="3" id="KW-1185">Reference proteome</keyword>